<dbReference type="Proteomes" id="UP000189670">
    <property type="component" value="Unassembled WGS sequence"/>
</dbReference>
<dbReference type="PANTHER" id="PTHR24126:SF14">
    <property type="entry name" value="ANK_REP_REGION DOMAIN-CONTAINING PROTEIN"/>
    <property type="match status" value="1"/>
</dbReference>
<comment type="caution">
    <text evidence="4">The sequence shown here is derived from an EMBL/GenBank/DDBJ whole genome shotgun (WGS) entry which is preliminary data.</text>
</comment>
<feature type="repeat" description="ANK" evidence="3">
    <location>
        <begin position="97"/>
        <end position="129"/>
    </location>
</feature>
<protein>
    <submittedName>
        <fullName evidence="4">Uncharacterized protein</fullName>
    </submittedName>
</protein>
<organism evidence="4 5">
    <name type="scientific">Candidatus Magnetoglobus multicellularis str. Araruama</name>
    <dbReference type="NCBI Taxonomy" id="890399"/>
    <lineage>
        <taxon>Bacteria</taxon>
        <taxon>Pseudomonadati</taxon>
        <taxon>Thermodesulfobacteriota</taxon>
        <taxon>Desulfobacteria</taxon>
        <taxon>Desulfobacterales</taxon>
        <taxon>Desulfobacteraceae</taxon>
        <taxon>Candidatus Magnetoglobus</taxon>
    </lineage>
</organism>
<dbReference type="SUPFAM" id="SSF48403">
    <property type="entry name" value="Ankyrin repeat"/>
    <property type="match status" value="1"/>
</dbReference>
<dbReference type="PROSITE" id="PS50297">
    <property type="entry name" value="ANK_REP_REGION"/>
    <property type="match status" value="5"/>
</dbReference>
<feature type="repeat" description="ANK" evidence="3">
    <location>
        <begin position="29"/>
        <end position="56"/>
    </location>
</feature>
<dbReference type="AlphaFoldDB" id="A0A1V1P2C2"/>
<evidence type="ECO:0000313" key="5">
    <source>
        <dbReference type="Proteomes" id="UP000189670"/>
    </source>
</evidence>
<gene>
    <name evidence="4" type="ORF">OMM_04251</name>
</gene>
<dbReference type="Gene3D" id="1.25.40.20">
    <property type="entry name" value="Ankyrin repeat-containing domain"/>
    <property type="match status" value="2"/>
</dbReference>
<evidence type="ECO:0000256" key="2">
    <source>
        <dbReference type="ARBA" id="ARBA00023043"/>
    </source>
</evidence>
<feature type="repeat" description="ANK" evidence="3">
    <location>
        <begin position="131"/>
        <end position="163"/>
    </location>
</feature>
<feature type="repeat" description="ANK" evidence="3">
    <location>
        <begin position="62"/>
        <end position="94"/>
    </location>
</feature>
<dbReference type="SMART" id="SM00248">
    <property type="entry name" value="ANK"/>
    <property type="match status" value="8"/>
</dbReference>
<evidence type="ECO:0000256" key="1">
    <source>
        <dbReference type="ARBA" id="ARBA00022737"/>
    </source>
</evidence>
<keyword evidence="2 3" id="KW-0040">ANK repeat</keyword>
<evidence type="ECO:0000256" key="3">
    <source>
        <dbReference type="PROSITE-ProRule" id="PRU00023"/>
    </source>
</evidence>
<reference evidence="5" key="1">
    <citation type="submission" date="2012-11" db="EMBL/GenBank/DDBJ databases">
        <authorList>
            <person name="Lucero-Rivera Y.E."/>
            <person name="Tovar-Ramirez D."/>
        </authorList>
    </citation>
    <scope>NUCLEOTIDE SEQUENCE [LARGE SCALE GENOMIC DNA]</scope>
    <source>
        <strain evidence="5">Araruama</strain>
    </source>
</reference>
<name>A0A1V1P2C2_9BACT</name>
<dbReference type="PANTHER" id="PTHR24126">
    <property type="entry name" value="ANKYRIN REPEAT, PH AND SEC7 DOMAIN CONTAINING PROTEIN SECG-RELATED"/>
    <property type="match status" value="1"/>
</dbReference>
<dbReference type="EMBL" id="ATBP01000785">
    <property type="protein sequence ID" value="ETR68954.1"/>
    <property type="molecule type" value="Genomic_DNA"/>
</dbReference>
<dbReference type="InterPro" id="IPR002110">
    <property type="entry name" value="Ankyrin_rpt"/>
</dbReference>
<proteinExistence type="predicted"/>
<accession>A0A1V1P2C2</accession>
<feature type="repeat" description="ANK" evidence="3">
    <location>
        <begin position="1"/>
        <end position="28"/>
    </location>
</feature>
<dbReference type="InterPro" id="IPR036770">
    <property type="entry name" value="Ankyrin_rpt-contain_sf"/>
</dbReference>
<sequence length="829" mass="95814">MIVASIKGHLEIVKYLVEHGAHISTSDIEGMTAVKHACEQDHFEIMKYLIEKGGNIFGTFYEDDSALGAACWNGNIDMVKYLIDIGFDISEKHYGGRGWNVLMIATDKGHTHIVKYLLEKGADFSVKGTDAGWTPLMLASYKGYIGAVKYLLKKGADPTSKNNEGMNALMYASQEGHVAIVKLLIENGSIYIPATNNKGKNALMLSTSHLSVFKILIENGADISNENTRKSLVLYALLNENYDILKFLSEKGINLPKIDNYHSDDMNDLMDAIYKSFNNKNSSLIQNNIYIANNKNYLCEPLYDWELNKKNNKIQFLNPIEISFDTLNFGEGDDPELTIGKIYEIGHFTKGSYKDYNLYTIDIKERVSCEGKSYGCYNSCFLRFTIKQGSIIIFSSISTLPGTIDTVEKLLIEAYGMIIRYDESFTIPLLECPETVFIKEKNVELTFYSESKVKITKKELKQFRKIFFHNRLGECYEGGDFKFNFFRPDGTVLEFQYHPPFFPFPDLDINLPDDLYNYDSRIAESYCSPDDYYGELYEVYSFVIKKDLVEIGESKTLGKLYNYKDINHNHLKTMFEKYKKSLMNVHKEFDNYKPWAYFDNFNIDKKEIQQMQQLTFDQFLKRYPILFWIDPFDRLIPIFNVSLSAPCMVEPMIYLYPESELGISIKFGEELTIDQSYPMYNDGWNVIANPLGMIKNISDGKTYDKLFWEGRSYIIKTPEKGFLVSQSNLEVFLYSTLPKMNLNQKETDDFINAWLPKFPSSPYYFITFIHQYIIDILAPITITPKPDTIIRVLMDYRPLNEPIDVEMFKFPPKIERKGFVVVEWGGVYR</sequence>
<dbReference type="PROSITE" id="PS50088">
    <property type="entry name" value="ANK_REPEAT"/>
    <property type="match status" value="6"/>
</dbReference>
<evidence type="ECO:0000313" key="4">
    <source>
        <dbReference type="EMBL" id="ETR68954.1"/>
    </source>
</evidence>
<dbReference type="Pfam" id="PF13637">
    <property type="entry name" value="Ank_4"/>
    <property type="match status" value="1"/>
</dbReference>
<keyword evidence="1" id="KW-0677">Repeat</keyword>
<dbReference type="Pfam" id="PF00023">
    <property type="entry name" value="Ank"/>
    <property type="match status" value="1"/>
</dbReference>
<feature type="repeat" description="ANK" evidence="3">
    <location>
        <begin position="164"/>
        <end position="189"/>
    </location>
</feature>
<dbReference type="Pfam" id="PF12796">
    <property type="entry name" value="Ank_2"/>
    <property type="match status" value="1"/>
</dbReference>